<dbReference type="InterPro" id="IPR027392">
    <property type="entry name" value="TF_Znf"/>
</dbReference>
<evidence type="ECO:0000259" key="1">
    <source>
        <dbReference type="Pfam" id="PF13453"/>
    </source>
</evidence>
<feature type="domain" description="Transcription factor zinc-finger" evidence="1">
    <location>
        <begin position="17"/>
        <end position="55"/>
    </location>
</feature>
<evidence type="ECO:0000313" key="2">
    <source>
        <dbReference type="EMBL" id="MBK7955505.1"/>
    </source>
</evidence>
<reference evidence="2 3" key="1">
    <citation type="submission" date="2020-10" db="EMBL/GenBank/DDBJ databases">
        <title>Connecting structure to function with the recovery of over 1000 high-quality activated sludge metagenome-assembled genomes encoding full-length rRNA genes using long-read sequencing.</title>
        <authorList>
            <person name="Singleton C.M."/>
            <person name="Petriglieri F."/>
            <person name="Kristensen J.M."/>
            <person name="Kirkegaard R.H."/>
            <person name="Michaelsen T.Y."/>
            <person name="Andersen M.H."/>
            <person name="Karst S.M."/>
            <person name="Dueholm M.S."/>
            <person name="Nielsen P.H."/>
            <person name="Albertsen M."/>
        </authorList>
    </citation>
    <scope>NUCLEOTIDE SEQUENCE [LARGE SCALE GENOMIC DNA]</scope>
    <source>
        <strain evidence="2">Fred_18-Q3-R57-64_BAT3C.720</strain>
    </source>
</reference>
<sequence length="248" mass="27721">MTDTSKPQPDLPTSGGRCPSCQAPMAIHHFQRQLNGQVTLDICFACQGIWFDEYESAQLAPAGVLELFRLLHEHHADLRQPWPGVLRCPRCRDRLLNCLDSTRAGRFAYSRCAQRHGRFSAFAAFMIEKGFVRQLKGAEVEDLARKVQTIRCSGCGAPVDIRRDHVCTHCRSPIVILDPDAVHTALEDFGRKASRQEHIDPHAVADALIANERARSPAVRQQPKSLLEADLADLVLGGIESVWKLLKR</sequence>
<dbReference type="Proteomes" id="UP000706151">
    <property type="component" value="Unassembled WGS sequence"/>
</dbReference>
<proteinExistence type="predicted"/>
<name>A0A935TJS4_9PROT</name>
<gene>
    <name evidence="2" type="ORF">IPK02_17000</name>
</gene>
<organism evidence="2 3">
    <name type="scientific">Candidatus Accumulibacter affinis</name>
    <dbReference type="NCBI Taxonomy" id="2954384"/>
    <lineage>
        <taxon>Bacteria</taxon>
        <taxon>Pseudomonadati</taxon>
        <taxon>Pseudomonadota</taxon>
        <taxon>Betaproteobacteria</taxon>
        <taxon>Candidatus Accumulibacter</taxon>
    </lineage>
</organism>
<dbReference type="Pfam" id="PF13453">
    <property type="entry name" value="Zn_ribbon_TFIIB"/>
    <property type="match status" value="1"/>
</dbReference>
<dbReference type="AlphaFoldDB" id="A0A935TJS4"/>
<protein>
    <submittedName>
        <fullName evidence="2">Zf-TFIIB domain-containing protein</fullName>
    </submittedName>
</protein>
<dbReference type="EMBL" id="JADJOT010000010">
    <property type="protein sequence ID" value="MBK7955505.1"/>
    <property type="molecule type" value="Genomic_DNA"/>
</dbReference>
<accession>A0A935TJS4</accession>
<comment type="caution">
    <text evidence="2">The sequence shown here is derived from an EMBL/GenBank/DDBJ whole genome shotgun (WGS) entry which is preliminary data.</text>
</comment>
<evidence type="ECO:0000313" key="3">
    <source>
        <dbReference type="Proteomes" id="UP000706151"/>
    </source>
</evidence>